<dbReference type="InterPro" id="IPR011701">
    <property type="entry name" value="MFS"/>
</dbReference>
<reference evidence="8 9" key="1">
    <citation type="journal article" date="2018" name="IMA Fungus">
        <title>IMA Genome-F 9: Draft genome sequence of Annulohypoxylon stygium, Aspergillus mulundensis, Berkeleyomyces basicola (syn. Thielaviopsis basicola), Ceratocystis smalleyi, two Cercospora beticola strains, Coleophoma cylindrospora, Fusarium fracticaudum, Phialophora cf. hyalina, and Morchella septimelata.</title>
        <authorList>
            <person name="Wingfield B.D."/>
            <person name="Bills G.F."/>
            <person name="Dong Y."/>
            <person name="Huang W."/>
            <person name="Nel W.J."/>
            <person name="Swalarsk-Parry B.S."/>
            <person name="Vaghefi N."/>
            <person name="Wilken P.M."/>
            <person name="An Z."/>
            <person name="de Beer Z.W."/>
            <person name="De Vos L."/>
            <person name="Chen L."/>
            <person name="Duong T.A."/>
            <person name="Gao Y."/>
            <person name="Hammerbacher A."/>
            <person name="Kikkert J.R."/>
            <person name="Li Y."/>
            <person name="Li H."/>
            <person name="Li K."/>
            <person name="Li Q."/>
            <person name="Liu X."/>
            <person name="Ma X."/>
            <person name="Naidoo K."/>
            <person name="Pethybridge S.J."/>
            <person name="Sun J."/>
            <person name="Steenkamp E.T."/>
            <person name="van der Nest M.A."/>
            <person name="van Wyk S."/>
            <person name="Wingfield M.J."/>
            <person name="Xiong C."/>
            <person name="Yue Q."/>
            <person name="Zhang X."/>
        </authorList>
    </citation>
    <scope>NUCLEOTIDE SEQUENCE [LARGE SCALE GENOMIC DNA]</scope>
    <source>
        <strain evidence="8 9">BP5796</strain>
    </source>
</reference>
<accession>A0A3D8RP42</accession>
<keyword evidence="5 6" id="KW-0472">Membrane</keyword>
<evidence type="ECO:0000256" key="5">
    <source>
        <dbReference type="ARBA" id="ARBA00023136"/>
    </source>
</evidence>
<dbReference type="EMBL" id="PDLN01000009">
    <property type="protein sequence ID" value="RDW75775.1"/>
    <property type="molecule type" value="Genomic_DNA"/>
</dbReference>
<feature type="transmembrane region" description="Helical" evidence="6">
    <location>
        <begin position="153"/>
        <end position="170"/>
    </location>
</feature>
<feature type="transmembrane region" description="Helical" evidence="6">
    <location>
        <begin position="215"/>
        <end position="237"/>
    </location>
</feature>
<feature type="transmembrane region" description="Helical" evidence="6">
    <location>
        <begin position="182"/>
        <end position="203"/>
    </location>
</feature>
<feature type="transmembrane region" description="Helical" evidence="6">
    <location>
        <begin position="122"/>
        <end position="141"/>
    </location>
</feature>
<keyword evidence="2" id="KW-0813">Transport</keyword>
<dbReference type="PANTHER" id="PTHR43791:SF18">
    <property type="entry name" value="NICOTINIC ACID TRANSPORTER TNA1, PUTATIVE (AFU_ORTHOLOGUE AFUA_3G03820)-RELATED"/>
    <property type="match status" value="1"/>
</dbReference>
<dbReference type="PROSITE" id="PS50850">
    <property type="entry name" value="MFS"/>
    <property type="match status" value="1"/>
</dbReference>
<feature type="transmembrane region" description="Helical" evidence="6">
    <location>
        <begin position="324"/>
        <end position="341"/>
    </location>
</feature>
<proteinExistence type="predicted"/>
<evidence type="ECO:0000259" key="7">
    <source>
        <dbReference type="PROSITE" id="PS50850"/>
    </source>
</evidence>
<dbReference type="SUPFAM" id="SSF103473">
    <property type="entry name" value="MFS general substrate transporter"/>
    <property type="match status" value="1"/>
</dbReference>
<keyword evidence="4 6" id="KW-1133">Transmembrane helix</keyword>
<dbReference type="OrthoDB" id="310895at2759"/>
<dbReference type="InterPro" id="IPR036259">
    <property type="entry name" value="MFS_trans_sf"/>
</dbReference>
<dbReference type="Gene3D" id="1.20.1250.20">
    <property type="entry name" value="MFS general substrate transporter like domains"/>
    <property type="match status" value="2"/>
</dbReference>
<dbReference type="AlphaFoldDB" id="A0A3D8RP42"/>
<keyword evidence="3 6" id="KW-0812">Transmembrane</keyword>
<feature type="transmembrane region" description="Helical" evidence="6">
    <location>
        <begin position="284"/>
        <end position="304"/>
    </location>
</feature>
<sequence length="495" mass="54619">MLAEKELSNIQSPSLASEKNVITTPIEGEVVAIETDEHTHSLSQRVTRKCDFRLVPILCCLYLTAFLDRANLANARLLGFENDLHMPSNGYNTALWSFYLTFTIFEVPSNVLLSWSKCRPNVWLGTIVFMFGTVTVCQGFTKSAGGLYACRAIMGTFEGGLAPAAALLMGQYYRRSEFGIRYACFTSSALIGSAFSGFLAYAIEYMDGIQGIAAWRWIFIIEGLLSVALGSIAFVVVPGFPADSKFLTKEEKAYLLHRLEVERGVEATSFKDIKWTKSIFNWKIWINTLAYFCIDMSAASISSFSPTILKQLGWTSAEANIHSIPIWLVGAFIALNTAIWTGKVGVRFPFVIAGFIISIVGWAIELVQVPNSAVRYFALYLIAAGAFLVLPILVLWLNNNIVGRPQKAVATALQIGFGNSCNFVASNVFITGEAPRYPTGFKTGLALTVVGLFAVLLNVFLLQRENGEMDRKEAAGERNELDFEGTEGMRFRNTL</sequence>
<evidence type="ECO:0000256" key="2">
    <source>
        <dbReference type="ARBA" id="ARBA00022448"/>
    </source>
</evidence>
<dbReference type="GO" id="GO:0022857">
    <property type="term" value="F:transmembrane transporter activity"/>
    <property type="evidence" value="ECO:0007669"/>
    <property type="project" value="InterPro"/>
</dbReference>
<feature type="transmembrane region" description="Helical" evidence="6">
    <location>
        <begin position="54"/>
        <end position="73"/>
    </location>
</feature>
<evidence type="ECO:0000256" key="1">
    <source>
        <dbReference type="ARBA" id="ARBA00004141"/>
    </source>
</evidence>
<feature type="transmembrane region" description="Helical" evidence="6">
    <location>
        <begin position="376"/>
        <end position="397"/>
    </location>
</feature>
<dbReference type="GO" id="GO:0016020">
    <property type="term" value="C:membrane"/>
    <property type="evidence" value="ECO:0007669"/>
    <property type="project" value="UniProtKB-SubCell"/>
</dbReference>
<organism evidence="8 9">
    <name type="scientific">Coleophoma crateriformis</name>
    <dbReference type="NCBI Taxonomy" id="565419"/>
    <lineage>
        <taxon>Eukaryota</taxon>
        <taxon>Fungi</taxon>
        <taxon>Dikarya</taxon>
        <taxon>Ascomycota</taxon>
        <taxon>Pezizomycotina</taxon>
        <taxon>Leotiomycetes</taxon>
        <taxon>Helotiales</taxon>
        <taxon>Dermateaceae</taxon>
        <taxon>Coleophoma</taxon>
    </lineage>
</organism>
<evidence type="ECO:0000256" key="4">
    <source>
        <dbReference type="ARBA" id="ARBA00022989"/>
    </source>
</evidence>
<dbReference type="InterPro" id="IPR020846">
    <property type="entry name" value="MFS_dom"/>
</dbReference>
<feature type="transmembrane region" description="Helical" evidence="6">
    <location>
        <begin position="348"/>
        <end position="364"/>
    </location>
</feature>
<evidence type="ECO:0000313" key="8">
    <source>
        <dbReference type="EMBL" id="RDW75775.1"/>
    </source>
</evidence>
<dbReference type="Proteomes" id="UP000256328">
    <property type="component" value="Unassembled WGS sequence"/>
</dbReference>
<comment type="caution">
    <text evidence="8">The sequence shown here is derived from an EMBL/GenBank/DDBJ whole genome shotgun (WGS) entry which is preliminary data.</text>
</comment>
<gene>
    <name evidence="8" type="ORF">BP5796_06596</name>
</gene>
<protein>
    <recommendedName>
        <fullName evidence="7">Major facilitator superfamily (MFS) profile domain-containing protein</fullName>
    </recommendedName>
</protein>
<dbReference type="FunFam" id="1.20.1250.20:FF:000057">
    <property type="entry name" value="MFS general substrate transporter"/>
    <property type="match status" value="1"/>
</dbReference>
<comment type="subcellular location">
    <subcellularLocation>
        <location evidence="1">Membrane</location>
        <topology evidence="1">Multi-pass membrane protein</topology>
    </subcellularLocation>
</comment>
<name>A0A3D8RP42_9HELO</name>
<evidence type="ECO:0000256" key="3">
    <source>
        <dbReference type="ARBA" id="ARBA00022692"/>
    </source>
</evidence>
<keyword evidence="9" id="KW-1185">Reference proteome</keyword>
<feature type="domain" description="Major facilitator superfamily (MFS) profile" evidence="7">
    <location>
        <begin position="54"/>
        <end position="466"/>
    </location>
</feature>
<evidence type="ECO:0000313" key="9">
    <source>
        <dbReference type="Proteomes" id="UP000256328"/>
    </source>
</evidence>
<dbReference type="Pfam" id="PF07690">
    <property type="entry name" value="MFS_1"/>
    <property type="match status" value="1"/>
</dbReference>
<dbReference type="PANTHER" id="PTHR43791">
    <property type="entry name" value="PERMEASE-RELATED"/>
    <property type="match status" value="1"/>
</dbReference>
<dbReference type="FunFam" id="1.20.1250.20:FF:000013">
    <property type="entry name" value="MFS general substrate transporter"/>
    <property type="match status" value="1"/>
</dbReference>
<feature type="transmembrane region" description="Helical" evidence="6">
    <location>
        <begin position="93"/>
        <end position="115"/>
    </location>
</feature>
<evidence type="ECO:0000256" key="6">
    <source>
        <dbReference type="SAM" id="Phobius"/>
    </source>
</evidence>
<feature type="transmembrane region" description="Helical" evidence="6">
    <location>
        <begin position="443"/>
        <end position="462"/>
    </location>
</feature>
<feature type="transmembrane region" description="Helical" evidence="6">
    <location>
        <begin position="409"/>
        <end position="431"/>
    </location>
</feature>